<dbReference type="EMBL" id="JADBGQ010000005">
    <property type="protein sequence ID" value="KAG5396660.1"/>
    <property type="molecule type" value="Genomic_DNA"/>
</dbReference>
<accession>A0ABQ7MD50</accession>
<protein>
    <submittedName>
        <fullName evidence="1">Uncharacterized protein</fullName>
    </submittedName>
</protein>
<evidence type="ECO:0000313" key="2">
    <source>
        <dbReference type="Proteomes" id="UP000823674"/>
    </source>
</evidence>
<comment type="caution">
    <text evidence="1">The sequence shown here is derived from an EMBL/GenBank/DDBJ whole genome shotgun (WGS) entry which is preliminary data.</text>
</comment>
<proteinExistence type="predicted"/>
<dbReference type="PROSITE" id="PS00046">
    <property type="entry name" value="HISTONE_H2A"/>
    <property type="match status" value="1"/>
</dbReference>
<dbReference type="Proteomes" id="UP000823674">
    <property type="component" value="Chromosome A05"/>
</dbReference>
<organism evidence="1 2">
    <name type="scientific">Brassica rapa subsp. trilocularis</name>
    <dbReference type="NCBI Taxonomy" id="1813537"/>
    <lineage>
        <taxon>Eukaryota</taxon>
        <taxon>Viridiplantae</taxon>
        <taxon>Streptophyta</taxon>
        <taxon>Embryophyta</taxon>
        <taxon>Tracheophyta</taxon>
        <taxon>Spermatophyta</taxon>
        <taxon>Magnoliopsida</taxon>
        <taxon>eudicotyledons</taxon>
        <taxon>Gunneridae</taxon>
        <taxon>Pentapetalae</taxon>
        <taxon>rosids</taxon>
        <taxon>malvids</taxon>
        <taxon>Brassicales</taxon>
        <taxon>Brassicaceae</taxon>
        <taxon>Brassiceae</taxon>
        <taxon>Brassica</taxon>
    </lineage>
</organism>
<gene>
    <name evidence="1" type="primary">A05p015970.1_BraROA</name>
    <name evidence="1" type="ORF">IGI04_018474</name>
</gene>
<dbReference type="InterPro" id="IPR032458">
    <property type="entry name" value="Histone_H2A_CS"/>
</dbReference>
<keyword evidence="2" id="KW-1185">Reference proteome</keyword>
<reference evidence="1 2" key="1">
    <citation type="submission" date="2021-03" db="EMBL/GenBank/DDBJ databases">
        <authorList>
            <person name="King G.J."/>
            <person name="Bancroft I."/>
            <person name="Baten A."/>
            <person name="Bloomfield J."/>
            <person name="Borpatragohain P."/>
            <person name="He Z."/>
            <person name="Irish N."/>
            <person name="Irwin J."/>
            <person name="Liu K."/>
            <person name="Mauleon R.P."/>
            <person name="Moore J."/>
            <person name="Morris R."/>
            <person name="Ostergaard L."/>
            <person name="Wang B."/>
            <person name="Wells R."/>
        </authorList>
    </citation>
    <scope>NUCLEOTIDE SEQUENCE [LARGE SCALE GENOMIC DNA]</scope>
    <source>
        <strain evidence="1">R-o-18</strain>
        <tissue evidence="1">Leaf</tissue>
    </source>
</reference>
<sequence>MQIVNHQKTGKKKVIVVVKNLFGFDGVTGSDKDGERCRRKERFSKSVKAGLQFPVVRSGVSIWTIWCSCITFPPFSSSLPLRFTERNKVEDSLNEISYEEWGVGVKCELR</sequence>
<evidence type="ECO:0000313" key="1">
    <source>
        <dbReference type="EMBL" id="KAG5396660.1"/>
    </source>
</evidence>
<name>A0ABQ7MD50_BRACM</name>